<keyword evidence="12" id="KW-1185">Reference proteome</keyword>
<evidence type="ECO:0000256" key="5">
    <source>
        <dbReference type="ARBA" id="ARBA00022842"/>
    </source>
</evidence>
<dbReference type="SUPFAM" id="SSF56322">
    <property type="entry name" value="ADC synthase"/>
    <property type="match status" value="1"/>
</dbReference>
<evidence type="ECO:0000256" key="8">
    <source>
        <dbReference type="ARBA" id="ARBA00047683"/>
    </source>
</evidence>
<dbReference type="InterPro" id="IPR005801">
    <property type="entry name" value="ADC_synthase"/>
</dbReference>
<evidence type="ECO:0000313" key="12">
    <source>
        <dbReference type="Proteomes" id="UP001199314"/>
    </source>
</evidence>
<feature type="domain" description="Chorismate-utilising enzyme C-terminal" evidence="9">
    <location>
        <begin position="200"/>
        <end position="450"/>
    </location>
</feature>
<evidence type="ECO:0000259" key="10">
    <source>
        <dbReference type="Pfam" id="PF04715"/>
    </source>
</evidence>
<evidence type="ECO:0000259" key="9">
    <source>
        <dbReference type="Pfam" id="PF00425"/>
    </source>
</evidence>
<evidence type="ECO:0000256" key="2">
    <source>
        <dbReference type="ARBA" id="ARBA00011575"/>
    </source>
</evidence>
<dbReference type="EMBL" id="JAIQZE010000012">
    <property type="protein sequence ID" value="MBZ9779475.1"/>
    <property type="molecule type" value="Genomic_DNA"/>
</dbReference>
<dbReference type="PRINTS" id="PR00095">
    <property type="entry name" value="ANTSNTHASEI"/>
</dbReference>
<dbReference type="PANTHER" id="PTHR11236">
    <property type="entry name" value="AMINOBENZOATE/ANTHRANILATE SYNTHASE"/>
    <property type="match status" value="1"/>
</dbReference>
<dbReference type="InterPro" id="IPR019999">
    <property type="entry name" value="Anth_synth_I-like"/>
</dbReference>
<dbReference type="Pfam" id="PF00425">
    <property type="entry name" value="Chorismate_bind"/>
    <property type="match status" value="1"/>
</dbReference>
<evidence type="ECO:0000256" key="7">
    <source>
        <dbReference type="ARBA" id="ARBA00025634"/>
    </source>
</evidence>
<dbReference type="Pfam" id="PF04715">
    <property type="entry name" value="Anth_synt_I_N"/>
    <property type="match status" value="1"/>
</dbReference>
<comment type="caution">
    <text evidence="11">The sequence shown here is derived from an EMBL/GenBank/DDBJ whole genome shotgun (WGS) entry which is preliminary data.</text>
</comment>
<evidence type="ECO:0000256" key="1">
    <source>
        <dbReference type="ARBA" id="ARBA00001946"/>
    </source>
</evidence>
<comment type="subunit">
    <text evidence="2">Heterotetramer consisting of two non-identical subunits: a beta subunit (TrpG) and a large alpha subunit (TrpE).</text>
</comment>
<protein>
    <recommendedName>
        <fullName evidence="3">Anthranilate synthase component 1</fullName>
    </recommendedName>
</protein>
<sequence>MSYSLKTTYQKLLADTFTPVSAYLKIRDKYPHSLLLESSDYHTNDNSFSYICCNPIAHFKVENEQVELKYPDGTFKQIDIDAEVNVTNELQKYLAEFEVEDLGFKFLTQGLFGFTTYDAVRYFEKLTIDKSRSQLGLPDMLYNVFQNVIVINHFNDEAYIFDHSFDGSNRISELKSLLKNQNYTEYDFELDGEETSPITDEEFMEYVTKAKAHCQRGDVFQMVMSRRFSQGFKGDEFNVYRKLRSINPSPYLFYFDFGNYKIFGSSPEAHLVVQDGKAEIHPIAGTFKRTGNDQEDAAMALKLSEDEKENSEHVMLVDLARNDLSRNGKQVKVETYKEVQYFSHVIHLVSKVTAEVKQENSLKLLGDTFPAGTLSGAPKHNAMSLIEKYENISREAYGGAIGVIDFKGNMNQAIIIRSFVSKDLKLHYQAGAGVVSDSTEENELQEVINKLGALRKALDQS</sequence>
<dbReference type="Proteomes" id="UP001199314">
    <property type="component" value="Unassembled WGS sequence"/>
</dbReference>
<dbReference type="RefSeq" id="WP_224461810.1">
    <property type="nucleotide sequence ID" value="NZ_JAIQZE010000012.1"/>
</dbReference>
<name>A0ABS7XKH1_9FLAO</name>
<gene>
    <name evidence="11" type="ORF">LB452_11130</name>
</gene>
<accession>A0ABS7XKH1</accession>
<keyword evidence="4" id="KW-0479">Metal-binding</keyword>
<evidence type="ECO:0000256" key="4">
    <source>
        <dbReference type="ARBA" id="ARBA00022723"/>
    </source>
</evidence>
<keyword evidence="6" id="KW-0456">Lyase</keyword>
<keyword evidence="5" id="KW-0460">Magnesium</keyword>
<evidence type="ECO:0000256" key="3">
    <source>
        <dbReference type="ARBA" id="ARBA00020653"/>
    </source>
</evidence>
<reference evidence="12" key="1">
    <citation type="submission" date="2023-07" db="EMBL/GenBank/DDBJ databases">
        <title>Novel species isolated from saline lakes on Tibetan Plateau.</title>
        <authorList>
            <person name="Lu H."/>
        </authorList>
    </citation>
    <scope>NUCLEOTIDE SEQUENCE [LARGE SCALE GENOMIC DNA]</scope>
    <source>
        <strain evidence="12">CAK8W</strain>
    </source>
</reference>
<evidence type="ECO:0000256" key="6">
    <source>
        <dbReference type="ARBA" id="ARBA00023239"/>
    </source>
</evidence>
<comment type="function">
    <text evidence="7">Part of a heterotetrameric complex that catalyzes the two-step biosynthesis of anthranilate, an intermediate in the biosynthesis of L-tryptophan. In the first step, the glutamine-binding beta subunit (TrpG) of anthranilate synthase (AS) provides the glutamine amidotransferase activity which generates ammonia as a substrate that, along with chorismate, is used in the second step, catalyzed by the large alpha subunit of AS (TrpE) to produce anthranilate. In the absence of TrpG, TrpE can synthesize anthranilate directly from chorismate and high concentrations of ammonia.</text>
</comment>
<organism evidence="11 12">
    <name type="scientific">Psychroflexus longus</name>
    <dbReference type="NCBI Taxonomy" id="2873596"/>
    <lineage>
        <taxon>Bacteria</taxon>
        <taxon>Pseudomonadati</taxon>
        <taxon>Bacteroidota</taxon>
        <taxon>Flavobacteriia</taxon>
        <taxon>Flavobacteriales</taxon>
        <taxon>Flavobacteriaceae</taxon>
        <taxon>Psychroflexus</taxon>
    </lineage>
</organism>
<dbReference type="InterPro" id="IPR015890">
    <property type="entry name" value="Chorismate_C"/>
</dbReference>
<feature type="domain" description="Anthranilate synthase component I N-terminal" evidence="10">
    <location>
        <begin position="15"/>
        <end position="160"/>
    </location>
</feature>
<comment type="catalytic activity">
    <reaction evidence="8">
        <text>chorismate + L-glutamine = anthranilate + pyruvate + L-glutamate + H(+)</text>
        <dbReference type="Rhea" id="RHEA:21732"/>
        <dbReference type="ChEBI" id="CHEBI:15361"/>
        <dbReference type="ChEBI" id="CHEBI:15378"/>
        <dbReference type="ChEBI" id="CHEBI:16567"/>
        <dbReference type="ChEBI" id="CHEBI:29748"/>
        <dbReference type="ChEBI" id="CHEBI:29985"/>
        <dbReference type="ChEBI" id="CHEBI:58359"/>
        <dbReference type="EC" id="4.1.3.27"/>
    </reaction>
</comment>
<dbReference type="PANTHER" id="PTHR11236:SF48">
    <property type="entry name" value="ISOCHORISMATE SYNTHASE MENF"/>
    <property type="match status" value="1"/>
</dbReference>
<dbReference type="Gene3D" id="3.60.120.10">
    <property type="entry name" value="Anthranilate synthase"/>
    <property type="match status" value="1"/>
</dbReference>
<comment type="cofactor">
    <cofactor evidence="1">
        <name>Mg(2+)</name>
        <dbReference type="ChEBI" id="CHEBI:18420"/>
    </cofactor>
</comment>
<evidence type="ECO:0000313" key="11">
    <source>
        <dbReference type="EMBL" id="MBZ9779475.1"/>
    </source>
</evidence>
<dbReference type="InterPro" id="IPR006805">
    <property type="entry name" value="Anth_synth_I_N"/>
</dbReference>
<proteinExistence type="predicted"/>